<comment type="caution">
    <text evidence="2">The sequence shown here is derived from an EMBL/GenBank/DDBJ whole genome shotgun (WGS) entry which is preliminary data.</text>
</comment>
<protein>
    <submittedName>
        <fullName evidence="2">Uncharacterized protein</fullName>
    </submittedName>
</protein>
<evidence type="ECO:0000313" key="2">
    <source>
        <dbReference type="EMBL" id="TMR31743.1"/>
    </source>
</evidence>
<feature type="region of interest" description="Disordered" evidence="1">
    <location>
        <begin position="133"/>
        <end position="156"/>
    </location>
</feature>
<evidence type="ECO:0000256" key="1">
    <source>
        <dbReference type="SAM" id="MobiDB-lite"/>
    </source>
</evidence>
<evidence type="ECO:0000313" key="3">
    <source>
        <dbReference type="Proteomes" id="UP000306628"/>
    </source>
</evidence>
<dbReference type="AlphaFoldDB" id="A0A5S4GFJ3"/>
<organism evidence="2 3">
    <name type="scientific">Nonomuraea zeae</name>
    <dbReference type="NCBI Taxonomy" id="1642303"/>
    <lineage>
        <taxon>Bacteria</taxon>
        <taxon>Bacillati</taxon>
        <taxon>Actinomycetota</taxon>
        <taxon>Actinomycetes</taxon>
        <taxon>Streptosporangiales</taxon>
        <taxon>Streptosporangiaceae</taxon>
        <taxon>Nonomuraea</taxon>
    </lineage>
</organism>
<sequence>MGVAAARDAGVTWEALAPVLRVGDRRAAQRRHARLLQAVARDRQALDAGEGLDVPQDVQDASQDVPGPVGRGWDDSDLCLWREDGEWSLQGPDGVIEVYGFGFLGTITARNVTGAKAAAATAVEELTGRTVTGWDQDESSRSIHGTSSWFPCTETP</sequence>
<reference evidence="2 3" key="1">
    <citation type="submission" date="2019-05" db="EMBL/GenBank/DDBJ databases">
        <title>Draft genome sequence of Nonomuraea zeae DSM 100528.</title>
        <authorList>
            <person name="Saricaoglu S."/>
            <person name="Isik K."/>
        </authorList>
    </citation>
    <scope>NUCLEOTIDE SEQUENCE [LARGE SCALE GENOMIC DNA]</scope>
    <source>
        <strain evidence="2 3">DSM 100528</strain>
    </source>
</reference>
<name>A0A5S4GFJ3_9ACTN</name>
<dbReference type="EMBL" id="VCKX01000079">
    <property type="protein sequence ID" value="TMR31743.1"/>
    <property type="molecule type" value="Genomic_DNA"/>
</dbReference>
<feature type="compositionally biased region" description="Polar residues" evidence="1">
    <location>
        <begin position="142"/>
        <end position="156"/>
    </location>
</feature>
<dbReference type="RefSeq" id="WP_138692207.1">
    <property type="nucleotide sequence ID" value="NZ_JBHSAZ010000046.1"/>
</dbReference>
<keyword evidence="3" id="KW-1185">Reference proteome</keyword>
<proteinExistence type="predicted"/>
<dbReference type="Proteomes" id="UP000306628">
    <property type="component" value="Unassembled WGS sequence"/>
</dbReference>
<accession>A0A5S4GFJ3</accession>
<dbReference type="OrthoDB" id="3543569at2"/>
<feature type="region of interest" description="Disordered" evidence="1">
    <location>
        <begin position="49"/>
        <end position="69"/>
    </location>
</feature>
<gene>
    <name evidence="2" type="ORF">ETD85_24965</name>
</gene>